<accession>A5BSU3</accession>
<gene>
    <name evidence="1" type="ORF">VITISV_024960</name>
</gene>
<sequence length="140" mass="14340">MGCANFRTPEGGVRVSHTIRTPFALIRGCANFAHHSHTIRTPGAVVFRRPYLPRFSSKSYTAFDVEDATGGTGGVVGGIVEVALGIGGAGVGGIDSVGSSSCCAYSACGGTRNAGLGGAPRGAEYPTNCVHLLRVNRSQQ</sequence>
<dbReference type="AlphaFoldDB" id="A5BSU3"/>
<name>A5BSU3_VITVI</name>
<protein>
    <submittedName>
        <fullName evidence="1">Uncharacterized protein</fullName>
    </submittedName>
</protein>
<dbReference type="EMBL" id="AM469783">
    <property type="protein sequence ID" value="CAN70504.1"/>
    <property type="molecule type" value="Genomic_DNA"/>
</dbReference>
<evidence type="ECO:0000313" key="1">
    <source>
        <dbReference type="EMBL" id="CAN70504.1"/>
    </source>
</evidence>
<reference evidence="1" key="1">
    <citation type="journal article" date="2007" name="PLoS ONE">
        <title>The first genome sequence of an elite grapevine cultivar (Pinot noir Vitis vinifera L.): coping with a highly heterozygous genome.</title>
        <authorList>
            <person name="Velasco R."/>
            <person name="Zharkikh A."/>
            <person name="Troggio M."/>
            <person name="Cartwright D.A."/>
            <person name="Cestaro A."/>
            <person name="Pruss D."/>
            <person name="Pindo M."/>
            <person name="FitzGerald L.M."/>
            <person name="Vezzulli S."/>
            <person name="Reid J."/>
            <person name="Malacarne G."/>
            <person name="Iliev D."/>
            <person name="Coppola G."/>
            <person name="Wardell B."/>
            <person name="Micheletti D."/>
            <person name="Macalma T."/>
            <person name="Facci M."/>
            <person name="Mitchell J.T."/>
            <person name="Perazzolli M."/>
            <person name="Eldredge G."/>
            <person name="Gatto P."/>
            <person name="Oyzerski R."/>
            <person name="Moretto M."/>
            <person name="Gutin N."/>
            <person name="Stefanini M."/>
            <person name="Chen Y."/>
            <person name="Segala C."/>
            <person name="Davenport C."/>
            <person name="Dematte L."/>
            <person name="Mraz A."/>
            <person name="Battilana J."/>
            <person name="Stormo K."/>
            <person name="Costa F."/>
            <person name="Tao Q."/>
            <person name="Si-Ammour A."/>
            <person name="Harkins T."/>
            <person name="Lackey A."/>
            <person name="Perbost C."/>
            <person name="Taillon B."/>
            <person name="Stella A."/>
            <person name="Solovyev V."/>
            <person name="Fawcett J.A."/>
            <person name="Sterck L."/>
            <person name="Vandepoele K."/>
            <person name="Grando S.M."/>
            <person name="Toppo S."/>
            <person name="Moser C."/>
            <person name="Lanchbury J."/>
            <person name="Bogden R."/>
            <person name="Skolnick M."/>
            <person name="Sgaramella V."/>
            <person name="Bhatnagar S.K."/>
            <person name="Fontana P."/>
            <person name="Gutin A."/>
            <person name="Van de Peer Y."/>
            <person name="Salamini F."/>
            <person name="Viola R."/>
        </authorList>
    </citation>
    <scope>NUCLEOTIDE SEQUENCE</scope>
</reference>
<proteinExistence type="predicted"/>
<organism evidence="1">
    <name type="scientific">Vitis vinifera</name>
    <name type="common">Grape</name>
    <dbReference type="NCBI Taxonomy" id="29760"/>
    <lineage>
        <taxon>Eukaryota</taxon>
        <taxon>Viridiplantae</taxon>
        <taxon>Streptophyta</taxon>
        <taxon>Embryophyta</taxon>
        <taxon>Tracheophyta</taxon>
        <taxon>Spermatophyta</taxon>
        <taxon>Magnoliopsida</taxon>
        <taxon>eudicotyledons</taxon>
        <taxon>Gunneridae</taxon>
        <taxon>Pentapetalae</taxon>
        <taxon>rosids</taxon>
        <taxon>Vitales</taxon>
        <taxon>Vitaceae</taxon>
        <taxon>Viteae</taxon>
        <taxon>Vitis</taxon>
    </lineage>
</organism>